<gene>
    <name evidence="1" type="ORF">VF724_08205</name>
</gene>
<comment type="caution">
    <text evidence="1">The sequence shown here is derived from an EMBL/GenBank/DDBJ whole genome shotgun (WGS) entry which is preliminary data.</text>
</comment>
<dbReference type="SUPFAM" id="SSF56059">
    <property type="entry name" value="Glutathione synthetase ATP-binding domain-like"/>
    <property type="match status" value="1"/>
</dbReference>
<organism evidence="1 2">
    <name type="scientific">Ferviditalea candida</name>
    <dbReference type="NCBI Taxonomy" id="3108399"/>
    <lineage>
        <taxon>Bacteria</taxon>
        <taxon>Bacillati</taxon>
        <taxon>Bacillota</taxon>
        <taxon>Bacilli</taxon>
        <taxon>Bacillales</taxon>
        <taxon>Paenibacillaceae</taxon>
        <taxon>Ferviditalea</taxon>
    </lineage>
</organism>
<dbReference type="InterPro" id="IPR026838">
    <property type="entry name" value="YheC/D"/>
</dbReference>
<dbReference type="Gene3D" id="3.30.470.20">
    <property type="entry name" value="ATP-grasp fold, B domain"/>
    <property type="match status" value="1"/>
</dbReference>
<keyword evidence="2" id="KW-1185">Reference proteome</keyword>
<protein>
    <submittedName>
        <fullName evidence="1">YheC/YheD family protein</fullName>
    </submittedName>
</protein>
<dbReference type="RefSeq" id="WP_371753762.1">
    <property type="nucleotide sequence ID" value="NZ_JAYJLD010000009.1"/>
</dbReference>
<dbReference type="Proteomes" id="UP001310386">
    <property type="component" value="Unassembled WGS sequence"/>
</dbReference>
<reference evidence="1" key="1">
    <citation type="submission" date="2023-12" db="EMBL/GenBank/DDBJ databases">
        <title>Fervidustalea candida gen. nov., sp. nov., a novel member of the family Paenibacillaceae isolated from a geothermal area.</title>
        <authorList>
            <person name="Li W.-J."/>
            <person name="Jiao J.-Y."/>
            <person name="Chen Y."/>
        </authorList>
    </citation>
    <scope>NUCLEOTIDE SEQUENCE</scope>
    <source>
        <strain evidence="1">SYSU GA230002</strain>
    </source>
</reference>
<proteinExistence type="predicted"/>
<dbReference type="EMBL" id="JAYJLD010000009">
    <property type="protein sequence ID" value="MEB3101643.1"/>
    <property type="molecule type" value="Genomic_DNA"/>
</dbReference>
<sequence>MAKWPLHRFFYKQPEFREYLPPTALFNRETLRAFLSQYPEVYIKANLEHAGRGIIKVWKHGEGYEFVKIRGRKTCADSIDQLYAKLRAVIKPGVRHVIQKGIDLAEVDGRRYDIRVMMMRNGKGKWEYTGMVAKVAGPGSVITNVGRGRGYAVEIERALRNSAFDKAADIEKLKRELVDLSYRISSRCDQFRYTPELGIDYGIDRNGRIWIIEINFDYPSHALFNKLKDKTMYQKIRATASAYRSWKKQRGRKNSH</sequence>
<evidence type="ECO:0000313" key="2">
    <source>
        <dbReference type="Proteomes" id="UP001310386"/>
    </source>
</evidence>
<evidence type="ECO:0000313" key="1">
    <source>
        <dbReference type="EMBL" id="MEB3101643.1"/>
    </source>
</evidence>
<accession>A0ABU5ZHE6</accession>
<dbReference type="Pfam" id="PF14398">
    <property type="entry name" value="ATPgrasp_YheCD"/>
    <property type="match status" value="1"/>
</dbReference>
<name>A0ABU5ZHE6_9BACL</name>